<evidence type="ECO:0000256" key="1">
    <source>
        <dbReference type="ARBA" id="ARBA00022729"/>
    </source>
</evidence>
<dbReference type="PROSITE" id="PS51318">
    <property type="entry name" value="TAT"/>
    <property type="match status" value="1"/>
</dbReference>
<feature type="region of interest" description="Disordered" evidence="3">
    <location>
        <begin position="29"/>
        <end position="51"/>
    </location>
</feature>
<dbReference type="RefSeq" id="WP_138452452.1">
    <property type="nucleotide sequence ID" value="NZ_VBUT01000013.1"/>
</dbReference>
<evidence type="ECO:0000256" key="2">
    <source>
        <dbReference type="ARBA" id="ARBA00022801"/>
    </source>
</evidence>
<organism evidence="5 6">
    <name type="scientific">Nocardia cyriacigeorgica</name>
    <dbReference type="NCBI Taxonomy" id="135487"/>
    <lineage>
        <taxon>Bacteria</taxon>
        <taxon>Bacillati</taxon>
        <taxon>Actinomycetota</taxon>
        <taxon>Actinomycetes</taxon>
        <taxon>Mycobacteriales</taxon>
        <taxon>Nocardiaceae</taxon>
        <taxon>Nocardia</taxon>
    </lineage>
</organism>
<sequence>MQSWTSRIRRLFVVVAGATLAATTVAGPQAHAAGPGPLPPPGPSCSTTPTGENAIERDLADSTGEVRRYRLFVPAGLTGPAPLIIALHGGQSNPAKFEGQSGWTGFAKTNKVIVAYPRGSKPDGGAGKWAWEFARDTGPDVDYLRSVAEDIAGTYCVDPKRVHFVGHSNGGQMTTRMACEGTDWIASAAVWAGAKGAWDAADCPATRPISYAVMVNDNDPIIWQWLAEQHRDHWRTMNNCGTEHSETGPGVLRGQRFDCAAGTEVVYRLYDGPDDVTKAHDWPADPAGAHIRNRMWELFDGNRLP</sequence>
<dbReference type="GO" id="GO:0016787">
    <property type="term" value="F:hydrolase activity"/>
    <property type="evidence" value="ECO:0007669"/>
    <property type="project" value="UniProtKB-KW"/>
</dbReference>
<dbReference type="InterPro" id="IPR006311">
    <property type="entry name" value="TAT_signal"/>
</dbReference>
<evidence type="ECO:0000313" key="5">
    <source>
        <dbReference type="EMBL" id="TLF73235.1"/>
    </source>
</evidence>
<evidence type="ECO:0000256" key="4">
    <source>
        <dbReference type="SAM" id="SignalP"/>
    </source>
</evidence>
<feature type="chain" id="PRO_5024458704" description="Polyhydroxybutyrate depolymerase" evidence="4">
    <location>
        <begin position="33"/>
        <end position="305"/>
    </location>
</feature>
<dbReference type="PANTHER" id="PTHR43037:SF5">
    <property type="entry name" value="FERULOYL ESTERASE"/>
    <property type="match status" value="1"/>
</dbReference>
<dbReference type="SUPFAM" id="SSF53474">
    <property type="entry name" value="alpha/beta-Hydrolases"/>
    <property type="match status" value="1"/>
</dbReference>
<dbReference type="EMBL" id="VBUT01000013">
    <property type="protein sequence ID" value="TLF73235.1"/>
    <property type="molecule type" value="Genomic_DNA"/>
</dbReference>
<evidence type="ECO:0008006" key="7">
    <source>
        <dbReference type="Google" id="ProtNLM"/>
    </source>
</evidence>
<evidence type="ECO:0000313" key="6">
    <source>
        <dbReference type="Proteomes" id="UP000306378"/>
    </source>
</evidence>
<keyword evidence="2" id="KW-0378">Hydrolase</keyword>
<accession>A0A5R8NBY8</accession>
<evidence type="ECO:0000256" key="3">
    <source>
        <dbReference type="SAM" id="MobiDB-lite"/>
    </source>
</evidence>
<dbReference type="AlphaFoldDB" id="A0A5R8NBY8"/>
<comment type="caution">
    <text evidence="5">The sequence shown here is derived from an EMBL/GenBank/DDBJ whole genome shotgun (WGS) entry which is preliminary data.</text>
</comment>
<dbReference type="Proteomes" id="UP000306378">
    <property type="component" value="Unassembled WGS sequence"/>
</dbReference>
<feature type="signal peptide" evidence="4">
    <location>
        <begin position="1"/>
        <end position="32"/>
    </location>
</feature>
<gene>
    <name evidence="5" type="ORF">FEK34_27240</name>
</gene>
<keyword evidence="1 4" id="KW-0732">Signal</keyword>
<protein>
    <recommendedName>
        <fullName evidence="7">Polyhydroxybutyrate depolymerase</fullName>
    </recommendedName>
</protein>
<dbReference type="Gene3D" id="3.40.50.1820">
    <property type="entry name" value="alpha/beta hydrolase"/>
    <property type="match status" value="1"/>
</dbReference>
<dbReference type="PANTHER" id="PTHR43037">
    <property type="entry name" value="UNNAMED PRODUCT-RELATED"/>
    <property type="match status" value="1"/>
</dbReference>
<proteinExistence type="predicted"/>
<dbReference type="InterPro" id="IPR050955">
    <property type="entry name" value="Plant_Biomass_Hydrol_Est"/>
</dbReference>
<dbReference type="InterPro" id="IPR029058">
    <property type="entry name" value="AB_hydrolase_fold"/>
</dbReference>
<name>A0A5R8NBY8_9NOCA</name>
<reference evidence="5 6" key="1">
    <citation type="submission" date="2019-05" db="EMBL/GenBank/DDBJ databases">
        <title>Genomes sequences of two Nocardia cyriacigeorgica environmental isolates, type strains Nocardia asteroides ATCC 19247 and Nocardia cyriacigeorgica DSM 44484.</title>
        <authorList>
            <person name="Vautrin F."/>
            <person name="Bergeron E."/>
            <person name="Dubost A."/>
            <person name="Abrouk D."/>
            <person name="Rodriguez Nava V."/>
            <person name="Pujic P."/>
        </authorList>
    </citation>
    <scope>NUCLEOTIDE SEQUENCE [LARGE SCALE GENOMIC DNA]</scope>
    <source>
        <strain evidence="5 6">EML 446</strain>
    </source>
</reference>